<dbReference type="PANTHER" id="PTHR43802">
    <property type="entry name" value="ENOYL-COA HYDRATASE"/>
    <property type="match status" value="1"/>
</dbReference>
<dbReference type="SUPFAM" id="SSF52096">
    <property type="entry name" value="ClpP/crotonase"/>
    <property type="match status" value="1"/>
</dbReference>
<evidence type="ECO:0000256" key="1">
    <source>
        <dbReference type="ARBA" id="ARBA00005254"/>
    </source>
</evidence>
<dbReference type="Proteomes" id="UP000301309">
    <property type="component" value="Unassembled WGS sequence"/>
</dbReference>
<comment type="caution">
    <text evidence="2">The sequence shown here is derived from an EMBL/GenBank/DDBJ whole genome shotgun (WGS) entry which is preliminary data.</text>
</comment>
<name>A0A4D4KUE0_STRVO</name>
<sequence>MNYQTPVLVDHQDRVAVVTLNRPSSLNAINLALLTGLVEALRTVQDADAIVVQASGRAFCAGEDLKETLAPTSGSLEELRRSFDLLQDVTRLMAGAPCPVVSAVQGYAVGAAPRSRWPPTTWWPGRRRG</sequence>
<dbReference type="AlphaFoldDB" id="A0A4D4KUE0"/>
<gene>
    <name evidence="2" type="ORF">SVIO_008130</name>
</gene>
<dbReference type="Pfam" id="PF00378">
    <property type="entry name" value="ECH_1"/>
    <property type="match status" value="1"/>
</dbReference>
<evidence type="ECO:0000313" key="3">
    <source>
        <dbReference type="Proteomes" id="UP000301309"/>
    </source>
</evidence>
<dbReference type="Gene3D" id="3.90.226.10">
    <property type="entry name" value="2-enoyl-CoA Hydratase, Chain A, domain 1"/>
    <property type="match status" value="1"/>
</dbReference>
<evidence type="ECO:0000313" key="2">
    <source>
        <dbReference type="EMBL" id="GDY50190.1"/>
    </source>
</evidence>
<accession>A0A4D4KUE0</accession>
<dbReference type="GO" id="GO:0003824">
    <property type="term" value="F:catalytic activity"/>
    <property type="evidence" value="ECO:0007669"/>
    <property type="project" value="UniProtKB-ARBA"/>
</dbReference>
<dbReference type="CDD" id="cd06558">
    <property type="entry name" value="crotonase-like"/>
    <property type="match status" value="1"/>
</dbReference>
<evidence type="ECO:0008006" key="4">
    <source>
        <dbReference type="Google" id="ProtNLM"/>
    </source>
</evidence>
<organism evidence="2 3">
    <name type="scientific">Streptomyces violaceusniger</name>
    <dbReference type="NCBI Taxonomy" id="68280"/>
    <lineage>
        <taxon>Bacteria</taxon>
        <taxon>Bacillati</taxon>
        <taxon>Actinomycetota</taxon>
        <taxon>Actinomycetes</taxon>
        <taxon>Kitasatosporales</taxon>
        <taxon>Streptomycetaceae</taxon>
        <taxon>Streptomyces</taxon>
        <taxon>Streptomyces violaceusniger group</taxon>
    </lineage>
</organism>
<dbReference type="PANTHER" id="PTHR43802:SF1">
    <property type="entry name" value="IP11341P-RELATED"/>
    <property type="match status" value="1"/>
</dbReference>
<proteinExistence type="inferred from homology"/>
<dbReference type="InterPro" id="IPR001753">
    <property type="entry name" value="Enoyl-CoA_hydra/iso"/>
</dbReference>
<dbReference type="EMBL" id="BJHW01000001">
    <property type="protein sequence ID" value="GDY50190.1"/>
    <property type="molecule type" value="Genomic_DNA"/>
</dbReference>
<comment type="similarity">
    <text evidence="1">Belongs to the enoyl-CoA hydratase/isomerase family.</text>
</comment>
<reference evidence="2 3" key="1">
    <citation type="journal article" date="2020" name="Int. J. Syst. Evol. Microbiol.">
        <title>Reclassification of Streptomyces castelarensis and Streptomyces sporoclivatus as later heterotypic synonyms of Streptomyces antimycoticus.</title>
        <authorList>
            <person name="Komaki H."/>
            <person name="Tamura T."/>
        </authorList>
    </citation>
    <scope>NUCLEOTIDE SEQUENCE [LARGE SCALE GENOMIC DNA]</scope>
    <source>
        <strain evidence="2 3">NBRC 13459</strain>
    </source>
</reference>
<dbReference type="InterPro" id="IPR029045">
    <property type="entry name" value="ClpP/crotonase-like_dom_sf"/>
</dbReference>
<keyword evidence="3" id="KW-1185">Reference proteome</keyword>
<protein>
    <recommendedName>
        <fullName evidence="4">Enoyl-CoA hydratase</fullName>
    </recommendedName>
</protein>